<comment type="caution">
    <text evidence="1">The sequence shown here is derived from an EMBL/GenBank/DDBJ whole genome shotgun (WGS) entry which is preliminary data.</text>
</comment>
<sequence length="105" mass="11527">MKPSIFGTILILYVAFVFVINASKLKKRGDDPCQIKIISPDYGTIVHHGSTQRAIWKVYPCSLSSLTVDTVVRVIIVAGSNSTDTWIKVFDETTKFGAGGMDFTV</sequence>
<keyword evidence="2" id="KW-1185">Reference proteome</keyword>
<feature type="non-terminal residue" evidence="1">
    <location>
        <position position="105"/>
    </location>
</feature>
<reference evidence="1" key="1">
    <citation type="submission" date="2021-06" db="EMBL/GenBank/DDBJ databases">
        <authorList>
            <person name="Kallberg Y."/>
            <person name="Tangrot J."/>
            <person name="Rosling A."/>
        </authorList>
    </citation>
    <scope>NUCLEOTIDE SEQUENCE</scope>
    <source>
        <strain evidence="1">AU212A</strain>
    </source>
</reference>
<evidence type="ECO:0000313" key="2">
    <source>
        <dbReference type="Proteomes" id="UP000789860"/>
    </source>
</evidence>
<protein>
    <submittedName>
        <fullName evidence="1">6401_t:CDS:1</fullName>
    </submittedName>
</protein>
<organism evidence="1 2">
    <name type="scientific">Scutellospora calospora</name>
    <dbReference type="NCBI Taxonomy" id="85575"/>
    <lineage>
        <taxon>Eukaryota</taxon>
        <taxon>Fungi</taxon>
        <taxon>Fungi incertae sedis</taxon>
        <taxon>Mucoromycota</taxon>
        <taxon>Glomeromycotina</taxon>
        <taxon>Glomeromycetes</taxon>
        <taxon>Diversisporales</taxon>
        <taxon>Gigasporaceae</taxon>
        <taxon>Scutellospora</taxon>
    </lineage>
</organism>
<accession>A0ACA9LAS0</accession>
<name>A0ACA9LAS0_9GLOM</name>
<dbReference type="Proteomes" id="UP000789860">
    <property type="component" value="Unassembled WGS sequence"/>
</dbReference>
<proteinExistence type="predicted"/>
<dbReference type="EMBL" id="CAJVPM010005060">
    <property type="protein sequence ID" value="CAG8519932.1"/>
    <property type="molecule type" value="Genomic_DNA"/>
</dbReference>
<gene>
    <name evidence="1" type="ORF">SCALOS_LOCUS4025</name>
</gene>
<evidence type="ECO:0000313" key="1">
    <source>
        <dbReference type="EMBL" id="CAG8519932.1"/>
    </source>
</evidence>